<comment type="caution">
    <text evidence="1">The sequence shown here is derived from an EMBL/GenBank/DDBJ whole genome shotgun (WGS) entry which is preliminary data.</text>
</comment>
<evidence type="ECO:0000313" key="1">
    <source>
        <dbReference type="EMBL" id="PRH79279.1"/>
    </source>
</evidence>
<accession>A0A2S9PXZ2</accession>
<sequence>VVVPAGRAEEVFAAARAKLAKEEGESLDAWEASHRERIERALAERGFRE</sequence>
<dbReference type="EMBL" id="PVLV01000127">
    <property type="protein sequence ID" value="PRH79279.1"/>
    <property type="molecule type" value="Genomic_DNA"/>
</dbReference>
<dbReference type="AlphaFoldDB" id="A0A2S9PXZ2"/>
<gene>
    <name evidence="1" type="ORF">C6N75_10420</name>
</gene>
<name>A0A2S9PXZ2_9ACTN</name>
<organism evidence="1 2">
    <name type="scientific">Streptomyces solincola</name>
    <dbReference type="NCBI Taxonomy" id="2100817"/>
    <lineage>
        <taxon>Bacteria</taxon>
        <taxon>Bacillati</taxon>
        <taxon>Actinomycetota</taxon>
        <taxon>Actinomycetes</taxon>
        <taxon>Kitasatosporales</taxon>
        <taxon>Streptomycetaceae</taxon>
        <taxon>Streptomyces</taxon>
    </lineage>
</organism>
<protein>
    <submittedName>
        <fullName evidence="1">Diguanylate cyclase</fullName>
    </submittedName>
</protein>
<evidence type="ECO:0000313" key="2">
    <source>
        <dbReference type="Proteomes" id="UP000239322"/>
    </source>
</evidence>
<reference evidence="1 2" key="1">
    <citation type="submission" date="2018-03" db="EMBL/GenBank/DDBJ databases">
        <title>Novel Streptomyces sp. from soil.</title>
        <authorList>
            <person name="Tan G.Y.A."/>
            <person name="Lee Z.Y."/>
        </authorList>
    </citation>
    <scope>NUCLEOTIDE SEQUENCE [LARGE SCALE GENOMIC DNA]</scope>
    <source>
        <strain evidence="1 2">ST5x</strain>
    </source>
</reference>
<dbReference type="Proteomes" id="UP000239322">
    <property type="component" value="Unassembled WGS sequence"/>
</dbReference>
<proteinExistence type="predicted"/>
<feature type="non-terminal residue" evidence="1">
    <location>
        <position position="1"/>
    </location>
</feature>
<keyword evidence="2" id="KW-1185">Reference proteome</keyword>